<accession>A0ABN8L6X2</accession>
<feature type="region of interest" description="Disordered" evidence="2">
    <location>
        <begin position="571"/>
        <end position="1054"/>
    </location>
</feature>
<dbReference type="Proteomes" id="UP001153292">
    <property type="component" value="Chromosome 4"/>
</dbReference>
<feature type="compositionally biased region" description="Acidic residues" evidence="2">
    <location>
        <begin position="608"/>
        <end position="1049"/>
    </location>
</feature>
<dbReference type="InterPro" id="IPR050309">
    <property type="entry name" value="Type-B_Carboxylest/Lipase"/>
</dbReference>
<evidence type="ECO:0000313" key="6">
    <source>
        <dbReference type="Proteomes" id="UP001153292"/>
    </source>
</evidence>
<organism evidence="5 6">
    <name type="scientific">Chilo suppressalis</name>
    <name type="common">Asiatic rice borer moth</name>
    <dbReference type="NCBI Taxonomy" id="168631"/>
    <lineage>
        <taxon>Eukaryota</taxon>
        <taxon>Metazoa</taxon>
        <taxon>Ecdysozoa</taxon>
        <taxon>Arthropoda</taxon>
        <taxon>Hexapoda</taxon>
        <taxon>Insecta</taxon>
        <taxon>Pterygota</taxon>
        <taxon>Neoptera</taxon>
        <taxon>Endopterygota</taxon>
        <taxon>Lepidoptera</taxon>
        <taxon>Glossata</taxon>
        <taxon>Ditrysia</taxon>
        <taxon>Pyraloidea</taxon>
        <taxon>Crambidae</taxon>
        <taxon>Crambinae</taxon>
        <taxon>Chilo</taxon>
    </lineage>
</organism>
<evidence type="ECO:0000256" key="1">
    <source>
        <dbReference type="ARBA" id="ARBA00023180"/>
    </source>
</evidence>
<feature type="domain" description="Carboxylesterase type B" evidence="4">
    <location>
        <begin position="29"/>
        <end position="518"/>
    </location>
</feature>
<dbReference type="InterPro" id="IPR029058">
    <property type="entry name" value="AB_hydrolase_fold"/>
</dbReference>
<dbReference type="Pfam" id="PF00135">
    <property type="entry name" value="COesterase"/>
    <property type="match status" value="1"/>
</dbReference>
<protein>
    <recommendedName>
        <fullName evidence="4">Carboxylesterase type B domain-containing protein</fullName>
    </recommendedName>
</protein>
<dbReference type="SUPFAM" id="SSF53474">
    <property type="entry name" value="alpha/beta-Hydrolases"/>
    <property type="match status" value="1"/>
</dbReference>
<feature type="chain" id="PRO_5045477560" description="Carboxylesterase type B domain-containing protein" evidence="3">
    <location>
        <begin position="22"/>
        <end position="1081"/>
    </location>
</feature>
<keyword evidence="1" id="KW-0325">Glycoprotein</keyword>
<feature type="signal peptide" evidence="3">
    <location>
        <begin position="1"/>
        <end position="21"/>
    </location>
</feature>
<evidence type="ECO:0000256" key="2">
    <source>
        <dbReference type="SAM" id="MobiDB-lite"/>
    </source>
</evidence>
<dbReference type="PANTHER" id="PTHR11559">
    <property type="entry name" value="CARBOXYLESTERASE"/>
    <property type="match status" value="1"/>
</dbReference>
<proteinExistence type="predicted"/>
<dbReference type="InterPro" id="IPR002018">
    <property type="entry name" value="CarbesteraseB"/>
</dbReference>
<evidence type="ECO:0000259" key="4">
    <source>
        <dbReference type="Pfam" id="PF00135"/>
    </source>
</evidence>
<dbReference type="EMBL" id="OU963897">
    <property type="protein sequence ID" value="CAH2989687.1"/>
    <property type="molecule type" value="Genomic_DNA"/>
</dbReference>
<sequence>MRPYISVFCVILCAILDDVFTRVLPPEYPTVETVSGLVVGSVARDGDYYEYLGIPYADSTSGSHRFKAPVPPPHFTEPFIASRRDIKCVRAIGAGYEGTEDCLVVNVYTPTLDDTKELPVMVWIKGREFDQTHDQELSFKQFVEKDIVVVTLNYRESILGFLCLGTETAPGNAGLKDIIAGLRWVKENIAAFGGNPDDVTLFGHGTGAAAVDLVTISPMAEGLVNKAILQSGNALAPWAVSRDNLHYAVKVAEALGHIFTDVEDLSLLFSRTSVPALMAVINELDLTDNSLAFSPCMEREDLETPFMIKSPFEIISKGEFLQIPIITGFVDNEGTIRSEELIESSWLHKMANSFTDFLQSDLKFESNEEREEVAHNIKTFYFDDEEINMHNINEYIAYHGDTMILVSSIRESRLRATSSTAPIYLYQFSYKGSLGESFEGPIPVESAGHSEELGYLFPELQTTDYISEMDLTVADILVERWTNFAKDGIPTSESSQIEWLPFTAENPHYLRVLNRDEISESAGTLEVDLINPHIEKVNFWNSIYEDHFLDAESKWEITTDAGDDYDELIFNQGKETPRNEDDNDVGVSRTEDNGEENNENDNAHEEKEGDNEDEDIEDDNEGEDNEDGNGEGEDEDDNGEEEDENDNNEGEDEDDNGEEEDEDNNGEEEDEDDNGEGEDEEDNGEEEDEDDNGEEEDEDNNGEEEDEDDNGEEEDEDDNDEDEDEDDNGEEEDEDENGEEEDEDDNDEDEDEDDNGEEEDEDDNDEDEDEDDNGEEEDGDDNNEDKDEDDNGEDEDEDDNGEEEDEDDNDEDEDEDDNGEEEDEDENGEEEDEDENGEEEDEDDNDEDEDEDDNGEEEDEDENGEEEDEDENGEEEDEDDNDEDEDEDDNGEEEDEDNNGEEEDEDDNGEGEDEDDNGEEEDGDDNDEDEDEDDNGEEEDEDDNGEEEDEDDNDEDEDEDDNGEEEDEDENGEEEDEDDNDEDEDEDDNGEEEDEDDNDEDEDENDNGEEEDEDENGEEEDEDDNDEDEDEDDNGEDEDEDDNGDDNGDDHDSAANVVSYTFSIIFFFTILEKIHSIVMLS</sequence>
<evidence type="ECO:0000313" key="5">
    <source>
        <dbReference type="EMBL" id="CAH2989687.1"/>
    </source>
</evidence>
<name>A0ABN8L6X2_CHISP</name>
<keyword evidence="3" id="KW-0732">Signal</keyword>
<gene>
    <name evidence="5" type="ORF">CHILSU_LOCUS9008</name>
</gene>
<dbReference type="Gene3D" id="3.40.50.1820">
    <property type="entry name" value="alpha/beta hydrolase"/>
    <property type="match status" value="1"/>
</dbReference>
<keyword evidence="6" id="KW-1185">Reference proteome</keyword>
<reference evidence="5" key="1">
    <citation type="submission" date="2021-12" db="EMBL/GenBank/DDBJ databases">
        <authorList>
            <person name="King R."/>
        </authorList>
    </citation>
    <scope>NUCLEOTIDE SEQUENCE</scope>
</reference>
<evidence type="ECO:0000256" key="3">
    <source>
        <dbReference type="SAM" id="SignalP"/>
    </source>
</evidence>